<keyword evidence="3" id="KW-1185">Reference proteome</keyword>
<evidence type="ECO:0000313" key="3">
    <source>
        <dbReference type="Proteomes" id="UP000728185"/>
    </source>
</evidence>
<evidence type="ECO:0000256" key="1">
    <source>
        <dbReference type="SAM" id="SignalP"/>
    </source>
</evidence>
<name>A0A8E0RTY1_9TREM</name>
<reference evidence="2" key="1">
    <citation type="submission" date="2019-05" db="EMBL/GenBank/DDBJ databases">
        <title>Annotation for the trematode Fasciolopsis buski.</title>
        <authorList>
            <person name="Choi Y.-J."/>
        </authorList>
    </citation>
    <scope>NUCLEOTIDE SEQUENCE</scope>
    <source>
        <strain evidence="2">HT</strain>
        <tissue evidence="2">Whole worm</tissue>
    </source>
</reference>
<dbReference type="OrthoDB" id="10527979at2759"/>
<accession>A0A8E0RTY1</accession>
<dbReference type="AlphaFoldDB" id="A0A8E0RTY1"/>
<evidence type="ECO:0000313" key="2">
    <source>
        <dbReference type="EMBL" id="KAA0187966.1"/>
    </source>
</evidence>
<keyword evidence="1" id="KW-0732">Signal</keyword>
<protein>
    <submittedName>
        <fullName evidence="2">Uncharacterized protein</fullName>
    </submittedName>
</protein>
<comment type="caution">
    <text evidence="2">The sequence shown here is derived from an EMBL/GenBank/DDBJ whole genome shotgun (WGS) entry which is preliminary data.</text>
</comment>
<organism evidence="2 3">
    <name type="scientific">Fasciolopsis buskii</name>
    <dbReference type="NCBI Taxonomy" id="27845"/>
    <lineage>
        <taxon>Eukaryota</taxon>
        <taxon>Metazoa</taxon>
        <taxon>Spiralia</taxon>
        <taxon>Lophotrochozoa</taxon>
        <taxon>Platyhelminthes</taxon>
        <taxon>Trematoda</taxon>
        <taxon>Digenea</taxon>
        <taxon>Plagiorchiida</taxon>
        <taxon>Echinostomata</taxon>
        <taxon>Echinostomatoidea</taxon>
        <taxon>Fasciolidae</taxon>
        <taxon>Fasciolopsis</taxon>
    </lineage>
</organism>
<feature type="chain" id="PRO_5034415505" evidence="1">
    <location>
        <begin position="44"/>
        <end position="140"/>
    </location>
</feature>
<sequence length="140" mass="16116">MPDFIHQYAIRQFELLFHCVFYHPFHKLLLVFLFCLGPEGCSASRQTGFSCYSEALGHLVSMYLRNPAYISTGYLAGNQSSLTSRMQPVVQLLKDYPLPMALRRCLWPFVLTGEMPQMEVWPYQEEGNEYGGLQKAHSVE</sequence>
<dbReference type="EMBL" id="LUCM01008731">
    <property type="protein sequence ID" value="KAA0187966.1"/>
    <property type="molecule type" value="Genomic_DNA"/>
</dbReference>
<feature type="signal peptide" evidence="1">
    <location>
        <begin position="1"/>
        <end position="43"/>
    </location>
</feature>
<gene>
    <name evidence="2" type="ORF">FBUS_05262</name>
</gene>
<dbReference type="Proteomes" id="UP000728185">
    <property type="component" value="Unassembled WGS sequence"/>
</dbReference>
<proteinExistence type="predicted"/>